<dbReference type="InterPro" id="IPR001412">
    <property type="entry name" value="aa-tRNA-synth_I_CS"/>
</dbReference>
<feature type="binding site" evidence="8">
    <location>
        <position position="162"/>
    </location>
    <ligand>
        <name>L-tyrosine</name>
        <dbReference type="ChEBI" id="CHEBI:58315"/>
    </ligand>
</feature>
<dbReference type="GO" id="GO:0006437">
    <property type="term" value="P:tyrosyl-tRNA aminoacylation"/>
    <property type="evidence" value="ECO:0007669"/>
    <property type="project" value="UniProtKB-UniRule"/>
</dbReference>
<dbReference type="Pfam" id="PF22421">
    <property type="entry name" value="SYY_C-terminal"/>
    <property type="match status" value="1"/>
</dbReference>
<protein>
    <recommendedName>
        <fullName evidence="8">Tyrosine--tRNA ligase</fullName>
        <ecNumber evidence="8">6.1.1.1</ecNumber>
    </recommendedName>
    <alternativeName>
        <fullName evidence="8">Tyrosyl-tRNA synthetase</fullName>
        <shortName evidence="8">TyrRS</shortName>
    </alternativeName>
</protein>
<comment type="caution">
    <text evidence="11">The sequence shown here is derived from an EMBL/GenBank/DDBJ whole genome shotgun (WGS) entry which is preliminary data.</text>
</comment>
<name>A0A9D1KCS1_9FIRM</name>
<dbReference type="CDD" id="cd00165">
    <property type="entry name" value="S4"/>
    <property type="match status" value="1"/>
</dbReference>
<dbReference type="InterPro" id="IPR002307">
    <property type="entry name" value="Tyr-tRNA-ligase"/>
</dbReference>
<evidence type="ECO:0000313" key="12">
    <source>
        <dbReference type="Proteomes" id="UP000886833"/>
    </source>
</evidence>
<dbReference type="FunFam" id="1.10.240.10:FF:000001">
    <property type="entry name" value="Tyrosine--tRNA ligase"/>
    <property type="match status" value="1"/>
</dbReference>
<evidence type="ECO:0000259" key="10">
    <source>
        <dbReference type="SMART" id="SM00363"/>
    </source>
</evidence>
<dbReference type="GO" id="GO:0003723">
    <property type="term" value="F:RNA binding"/>
    <property type="evidence" value="ECO:0007669"/>
    <property type="project" value="UniProtKB-KW"/>
</dbReference>
<dbReference type="NCBIfam" id="TIGR00234">
    <property type="entry name" value="tyrS"/>
    <property type="match status" value="1"/>
</dbReference>
<evidence type="ECO:0000256" key="6">
    <source>
        <dbReference type="ARBA" id="ARBA00023146"/>
    </source>
</evidence>
<evidence type="ECO:0000256" key="1">
    <source>
        <dbReference type="ARBA" id="ARBA00022598"/>
    </source>
</evidence>
<keyword evidence="3 8" id="KW-0067">ATP-binding</keyword>
<dbReference type="EMBL" id="DVKQ01000054">
    <property type="protein sequence ID" value="HIT37647.1"/>
    <property type="molecule type" value="Genomic_DNA"/>
</dbReference>
<keyword evidence="4 9" id="KW-0694">RNA-binding</keyword>
<dbReference type="Gene3D" id="3.40.50.620">
    <property type="entry name" value="HUPs"/>
    <property type="match status" value="1"/>
</dbReference>
<dbReference type="PANTHER" id="PTHR11766:SF0">
    <property type="entry name" value="TYROSINE--TRNA LIGASE, MITOCHONDRIAL"/>
    <property type="match status" value="1"/>
</dbReference>
<feature type="binding site" evidence="8">
    <location>
        <position position="33"/>
    </location>
    <ligand>
        <name>L-tyrosine</name>
        <dbReference type="ChEBI" id="CHEBI:58315"/>
    </ligand>
</feature>
<dbReference type="Pfam" id="PF00579">
    <property type="entry name" value="tRNA-synt_1b"/>
    <property type="match status" value="1"/>
</dbReference>
<dbReference type="AlphaFoldDB" id="A0A9D1KCS1"/>
<dbReference type="PROSITE" id="PS00178">
    <property type="entry name" value="AA_TRNA_LIGASE_I"/>
    <property type="match status" value="1"/>
</dbReference>
<evidence type="ECO:0000256" key="9">
    <source>
        <dbReference type="PROSITE-ProRule" id="PRU00182"/>
    </source>
</evidence>
<keyword evidence="2 8" id="KW-0547">Nucleotide-binding</keyword>
<dbReference type="InterPro" id="IPR036986">
    <property type="entry name" value="S4_RNA-bd_sf"/>
</dbReference>
<evidence type="ECO:0000256" key="4">
    <source>
        <dbReference type="ARBA" id="ARBA00022884"/>
    </source>
</evidence>
<dbReference type="InterPro" id="IPR014729">
    <property type="entry name" value="Rossmann-like_a/b/a_fold"/>
</dbReference>
<reference evidence="11" key="1">
    <citation type="submission" date="2020-10" db="EMBL/GenBank/DDBJ databases">
        <authorList>
            <person name="Gilroy R."/>
        </authorList>
    </citation>
    <scope>NUCLEOTIDE SEQUENCE</scope>
    <source>
        <strain evidence="11">CHK195-26880</strain>
    </source>
</reference>
<dbReference type="Gene3D" id="1.10.240.10">
    <property type="entry name" value="Tyrosyl-Transfer RNA Synthetase"/>
    <property type="match status" value="1"/>
</dbReference>
<keyword evidence="8" id="KW-0963">Cytoplasm</keyword>
<evidence type="ECO:0000256" key="8">
    <source>
        <dbReference type="HAMAP-Rule" id="MF_02006"/>
    </source>
</evidence>
<evidence type="ECO:0000256" key="7">
    <source>
        <dbReference type="ARBA" id="ARBA00048248"/>
    </source>
</evidence>
<proteinExistence type="inferred from homology"/>
<comment type="catalytic activity">
    <reaction evidence="7 8">
        <text>tRNA(Tyr) + L-tyrosine + ATP = L-tyrosyl-tRNA(Tyr) + AMP + diphosphate + H(+)</text>
        <dbReference type="Rhea" id="RHEA:10220"/>
        <dbReference type="Rhea" id="RHEA-COMP:9706"/>
        <dbReference type="Rhea" id="RHEA-COMP:9707"/>
        <dbReference type="ChEBI" id="CHEBI:15378"/>
        <dbReference type="ChEBI" id="CHEBI:30616"/>
        <dbReference type="ChEBI" id="CHEBI:33019"/>
        <dbReference type="ChEBI" id="CHEBI:58315"/>
        <dbReference type="ChEBI" id="CHEBI:78442"/>
        <dbReference type="ChEBI" id="CHEBI:78536"/>
        <dbReference type="ChEBI" id="CHEBI:456215"/>
        <dbReference type="EC" id="6.1.1.1"/>
    </reaction>
</comment>
<dbReference type="InterPro" id="IPR002305">
    <property type="entry name" value="aa-tRNA-synth_Ic"/>
</dbReference>
<dbReference type="GO" id="GO:0005829">
    <property type="term" value="C:cytosol"/>
    <property type="evidence" value="ECO:0007669"/>
    <property type="project" value="TreeGrafter"/>
</dbReference>
<feature type="binding site" evidence="8">
    <location>
        <position position="225"/>
    </location>
    <ligand>
        <name>ATP</name>
        <dbReference type="ChEBI" id="CHEBI:30616"/>
    </ligand>
</feature>
<feature type="domain" description="RNA-binding S4" evidence="10">
    <location>
        <begin position="343"/>
        <end position="405"/>
    </location>
</feature>
<keyword evidence="5 8" id="KW-0648">Protein biosynthesis</keyword>
<dbReference type="SUPFAM" id="SSF55174">
    <property type="entry name" value="Alpha-L RNA-binding motif"/>
    <property type="match status" value="1"/>
</dbReference>
<dbReference type="InterPro" id="IPR054608">
    <property type="entry name" value="SYY-like_C"/>
</dbReference>
<evidence type="ECO:0000256" key="3">
    <source>
        <dbReference type="ARBA" id="ARBA00022840"/>
    </source>
</evidence>
<dbReference type="SMART" id="SM00363">
    <property type="entry name" value="S4"/>
    <property type="match status" value="1"/>
</dbReference>
<evidence type="ECO:0000313" key="11">
    <source>
        <dbReference type="EMBL" id="HIT37647.1"/>
    </source>
</evidence>
<dbReference type="PROSITE" id="PS50889">
    <property type="entry name" value="S4"/>
    <property type="match status" value="1"/>
</dbReference>
<dbReference type="GO" id="GO:0005524">
    <property type="term" value="F:ATP binding"/>
    <property type="evidence" value="ECO:0007669"/>
    <property type="project" value="UniProtKB-UniRule"/>
</dbReference>
<comment type="function">
    <text evidence="8">Catalyzes the attachment of tyrosine to tRNA(Tyr) in a two-step reaction: tyrosine is first activated by ATP to form Tyr-AMP and then transferred to the acceptor end of tRNA(Tyr).</text>
</comment>
<keyword evidence="6 8" id="KW-0030">Aminoacyl-tRNA synthetase</keyword>
<organism evidence="11 12">
    <name type="scientific">Candidatus Onthousia faecipullorum</name>
    <dbReference type="NCBI Taxonomy" id="2840887"/>
    <lineage>
        <taxon>Bacteria</taxon>
        <taxon>Bacillati</taxon>
        <taxon>Bacillota</taxon>
        <taxon>Bacilli</taxon>
        <taxon>Candidatus Onthousia</taxon>
    </lineage>
</organism>
<dbReference type="CDD" id="cd00805">
    <property type="entry name" value="TyrRS_core"/>
    <property type="match status" value="1"/>
</dbReference>
<dbReference type="PRINTS" id="PR01040">
    <property type="entry name" value="TRNASYNTHTYR"/>
</dbReference>
<feature type="short sequence motif" description="'KMSKS' region" evidence="8">
    <location>
        <begin position="222"/>
        <end position="226"/>
    </location>
</feature>
<reference evidence="11" key="2">
    <citation type="journal article" date="2021" name="PeerJ">
        <title>Extensive microbial diversity within the chicken gut microbiome revealed by metagenomics and culture.</title>
        <authorList>
            <person name="Gilroy R."/>
            <person name="Ravi A."/>
            <person name="Getino M."/>
            <person name="Pursley I."/>
            <person name="Horton D.L."/>
            <person name="Alikhan N.F."/>
            <person name="Baker D."/>
            <person name="Gharbi K."/>
            <person name="Hall N."/>
            <person name="Watson M."/>
            <person name="Adriaenssens E.M."/>
            <person name="Foster-Nyarko E."/>
            <person name="Jarju S."/>
            <person name="Secka A."/>
            <person name="Antonio M."/>
            <person name="Oren A."/>
            <person name="Chaudhuri R.R."/>
            <person name="La Ragione R."/>
            <person name="Hildebrand F."/>
            <person name="Pallen M.J."/>
        </authorList>
    </citation>
    <scope>NUCLEOTIDE SEQUENCE</scope>
    <source>
        <strain evidence="11">CHK195-26880</strain>
    </source>
</reference>
<comment type="subcellular location">
    <subcellularLocation>
        <location evidence="8">Cytoplasm</location>
    </subcellularLocation>
</comment>
<dbReference type="InterPro" id="IPR024107">
    <property type="entry name" value="Tyr-tRNA-ligase_bac_1"/>
</dbReference>
<dbReference type="HAMAP" id="MF_02006">
    <property type="entry name" value="Tyr_tRNA_synth_type1"/>
    <property type="match status" value="1"/>
</dbReference>
<dbReference type="PANTHER" id="PTHR11766">
    <property type="entry name" value="TYROSYL-TRNA SYNTHETASE"/>
    <property type="match status" value="1"/>
</dbReference>
<dbReference type="EC" id="6.1.1.1" evidence="8"/>
<dbReference type="Gene3D" id="3.10.290.10">
    <property type="entry name" value="RNA-binding S4 domain"/>
    <property type="match status" value="1"/>
</dbReference>
<gene>
    <name evidence="8" type="primary">tyrS</name>
    <name evidence="11" type="ORF">IAB59_04120</name>
</gene>
<dbReference type="InterPro" id="IPR002942">
    <property type="entry name" value="S4_RNA-bd"/>
</dbReference>
<dbReference type="GO" id="GO:0004831">
    <property type="term" value="F:tyrosine-tRNA ligase activity"/>
    <property type="evidence" value="ECO:0007669"/>
    <property type="project" value="UniProtKB-UniRule"/>
</dbReference>
<dbReference type="InterPro" id="IPR024088">
    <property type="entry name" value="Tyr-tRNA-ligase_bac-type"/>
</dbReference>
<accession>A0A9D1KCS1</accession>
<comment type="similarity">
    <text evidence="8">Belongs to the class-I aminoacyl-tRNA synthetase family. TyrS type 1 subfamily.</text>
</comment>
<dbReference type="SUPFAM" id="SSF52374">
    <property type="entry name" value="Nucleotidylyl transferase"/>
    <property type="match status" value="1"/>
</dbReference>
<dbReference type="Proteomes" id="UP000886833">
    <property type="component" value="Unassembled WGS sequence"/>
</dbReference>
<evidence type="ECO:0000256" key="5">
    <source>
        <dbReference type="ARBA" id="ARBA00022917"/>
    </source>
</evidence>
<evidence type="ECO:0000256" key="2">
    <source>
        <dbReference type="ARBA" id="ARBA00022741"/>
    </source>
</evidence>
<feature type="short sequence motif" description="'HIGH' region" evidence="8">
    <location>
        <begin position="38"/>
        <end position="47"/>
    </location>
</feature>
<comment type="subunit">
    <text evidence="8">Homodimer.</text>
</comment>
<keyword evidence="1 8" id="KW-0436">Ligase</keyword>
<feature type="binding site" evidence="8">
    <location>
        <position position="166"/>
    </location>
    <ligand>
        <name>L-tyrosine</name>
        <dbReference type="ChEBI" id="CHEBI:58315"/>
    </ligand>
</feature>
<sequence>MTLYEELKWRGLIKDVAGDDLEKLLNGKPITFYWGTDPTADSLHLGHYSSLVTAKRLAKAGHHPILLVGGATGLIGDPRPTAEREIISKEQLNKNLEGIKKQVSDIFDGKAEVVNNYDWFKGYEFTDFLRDVGKYININYMLDKDIIRRRLETGITFAEFAYTLIQGYDFLWLYQNKNCVLQAEGSDQWGNITTGIDLIRKKLGKEAYGFTMPLVLDKYGRKFGKSEGNALWLDRNKTSSYELYQYLINVDDEMVISYLKIFTFLSVEEINELEKSNKEHPELREAHKALARCIITDLHGKESYNEALNISEALFSGNIKNLTSKEIEMAFKGLDKLVIDKDMNIVDFLVEYNICSSKREAREFVNNNSISINGEKINSLDFTIDKSIAIDNKYVVVRRGKKKYFIACFGGKNEEE</sequence>